<dbReference type="EMBL" id="MN740975">
    <property type="protein sequence ID" value="QHU20814.1"/>
    <property type="molecule type" value="Genomic_DNA"/>
</dbReference>
<organism evidence="2">
    <name type="scientific">viral metagenome</name>
    <dbReference type="NCBI Taxonomy" id="1070528"/>
    <lineage>
        <taxon>unclassified sequences</taxon>
        <taxon>metagenomes</taxon>
        <taxon>organismal metagenomes</taxon>
    </lineage>
</organism>
<protein>
    <submittedName>
        <fullName evidence="2">Uncharacterized protein</fullName>
    </submittedName>
</protein>
<feature type="region of interest" description="Disordered" evidence="1">
    <location>
        <begin position="11"/>
        <end position="41"/>
    </location>
</feature>
<dbReference type="AlphaFoldDB" id="A0A6C0KWD5"/>
<reference evidence="2" key="1">
    <citation type="journal article" date="2020" name="Nature">
        <title>Giant virus diversity and host interactions through global metagenomics.</title>
        <authorList>
            <person name="Schulz F."/>
            <person name="Roux S."/>
            <person name="Paez-Espino D."/>
            <person name="Jungbluth S."/>
            <person name="Walsh D.A."/>
            <person name="Denef V.J."/>
            <person name="McMahon K.D."/>
            <person name="Konstantinidis K.T."/>
            <person name="Eloe-Fadrosh E.A."/>
            <person name="Kyrpides N.C."/>
            <person name="Woyke T."/>
        </authorList>
    </citation>
    <scope>NUCLEOTIDE SEQUENCE</scope>
    <source>
        <strain evidence="2">GVMAG-S-3300013094-100</strain>
    </source>
</reference>
<evidence type="ECO:0000313" key="2">
    <source>
        <dbReference type="EMBL" id="QHU20814.1"/>
    </source>
</evidence>
<accession>A0A6C0KWD5</accession>
<name>A0A6C0KWD5_9ZZZZ</name>
<sequence length="202" mass="23680">MDFQLSDFILHNGPNSPTSLNSPDGPTSPNSPAKEASESHEDNNKINCIKIYFSKNNSIGWSNINFKSQFNNNNPVKIKTIGFHNRNLVYLYDTTNDSQKIIKEKFIKDNNTINNLYIIGYHKEILPTHAFPCTDDIVHTEELETYIYRINNRMFIYLEIENNIQYIYIKYNHSNNIDLTKMQHDLSRTLSWIRRNVSMEPI</sequence>
<feature type="compositionally biased region" description="Polar residues" evidence="1">
    <location>
        <begin position="13"/>
        <end position="31"/>
    </location>
</feature>
<proteinExistence type="predicted"/>
<evidence type="ECO:0000256" key="1">
    <source>
        <dbReference type="SAM" id="MobiDB-lite"/>
    </source>
</evidence>